<evidence type="ECO:0000259" key="5">
    <source>
        <dbReference type="Pfam" id="PF17048"/>
    </source>
</evidence>
<evidence type="ECO:0000313" key="6">
    <source>
        <dbReference type="EMBL" id="VDD41768.1"/>
    </source>
</evidence>
<organism evidence="6">
    <name type="scientific">Brassica oleracea</name>
    <name type="common">Wild cabbage</name>
    <dbReference type="NCBI Taxonomy" id="3712"/>
    <lineage>
        <taxon>Eukaryota</taxon>
        <taxon>Viridiplantae</taxon>
        <taxon>Streptophyta</taxon>
        <taxon>Embryophyta</taxon>
        <taxon>Tracheophyta</taxon>
        <taxon>Spermatophyta</taxon>
        <taxon>Magnoliopsida</taxon>
        <taxon>eudicotyledons</taxon>
        <taxon>Gunneridae</taxon>
        <taxon>Pentapetalae</taxon>
        <taxon>rosids</taxon>
        <taxon>malvids</taxon>
        <taxon>Brassicales</taxon>
        <taxon>Brassicaceae</taxon>
        <taxon>Brassiceae</taxon>
        <taxon>Brassica</taxon>
    </lineage>
</organism>
<dbReference type="GO" id="GO:0046872">
    <property type="term" value="F:metal ion binding"/>
    <property type="evidence" value="ECO:0007669"/>
    <property type="project" value="UniProtKB-KW"/>
</dbReference>
<evidence type="ECO:0000256" key="3">
    <source>
        <dbReference type="PIRSR" id="PIRSR606823-2"/>
    </source>
</evidence>
<comment type="cofactor">
    <cofactor evidence="3">
        <name>Zn(2+)</name>
        <dbReference type="ChEBI" id="CHEBI:29105"/>
    </cofactor>
    <text evidence="3">Binds 1 zinc ion per subunit.</text>
</comment>
<protein>
    <recommendedName>
        <fullName evidence="1">ceramidase</fullName>
        <ecNumber evidence="1">3.5.1.23</ecNumber>
    </recommendedName>
</protein>
<dbReference type="GO" id="GO:0046512">
    <property type="term" value="P:sphingosine biosynthetic process"/>
    <property type="evidence" value="ECO:0007669"/>
    <property type="project" value="TreeGrafter"/>
</dbReference>
<keyword evidence="2" id="KW-0378">Hydrolase</keyword>
<reference evidence="6" key="1">
    <citation type="submission" date="2018-11" db="EMBL/GenBank/DDBJ databases">
        <authorList>
            <consortium name="Genoscope - CEA"/>
            <person name="William W."/>
        </authorList>
    </citation>
    <scope>NUCLEOTIDE SEQUENCE</scope>
</reference>
<dbReference type="AlphaFoldDB" id="A0A3P6EPM4"/>
<keyword evidence="3" id="KW-0862">Zinc</keyword>
<dbReference type="InterPro" id="IPR031331">
    <property type="entry name" value="NEUT/ALK_ceramidase_C"/>
</dbReference>
<dbReference type="GO" id="GO:0005576">
    <property type="term" value="C:extracellular region"/>
    <property type="evidence" value="ECO:0007669"/>
    <property type="project" value="TreeGrafter"/>
</dbReference>
<feature type="binding site" evidence="3">
    <location>
        <position position="145"/>
    </location>
    <ligand>
        <name>Zn(2+)</name>
        <dbReference type="ChEBI" id="CHEBI:29105"/>
    </ligand>
</feature>
<dbReference type="InterPro" id="IPR031329">
    <property type="entry name" value="NEUT/ALK_ceramidase_N"/>
</dbReference>
<dbReference type="EC" id="3.5.1.23" evidence="1"/>
<dbReference type="Pfam" id="PF17048">
    <property type="entry name" value="Ceramidse_alk_C"/>
    <property type="match status" value="1"/>
</dbReference>
<dbReference type="Pfam" id="PF04734">
    <property type="entry name" value="Ceramidase_alk"/>
    <property type="match status" value="1"/>
</dbReference>
<dbReference type="GO" id="GO:0016020">
    <property type="term" value="C:membrane"/>
    <property type="evidence" value="ECO:0007669"/>
    <property type="project" value="GOC"/>
</dbReference>
<dbReference type="GO" id="GO:0017040">
    <property type="term" value="F:N-acylsphingosine amidohydrolase activity"/>
    <property type="evidence" value="ECO:0007669"/>
    <property type="project" value="UniProtKB-EC"/>
</dbReference>
<evidence type="ECO:0000256" key="2">
    <source>
        <dbReference type="ARBA" id="ARBA00022801"/>
    </source>
</evidence>
<dbReference type="EMBL" id="LR031877">
    <property type="protein sequence ID" value="VDD41768.1"/>
    <property type="molecule type" value="Genomic_DNA"/>
</dbReference>
<evidence type="ECO:0000259" key="4">
    <source>
        <dbReference type="Pfam" id="PF04734"/>
    </source>
</evidence>
<feature type="domain" description="Neutral/alkaline non-lysosomal ceramidase C-terminal" evidence="5">
    <location>
        <begin position="171"/>
        <end position="227"/>
    </location>
</feature>
<feature type="binding site" evidence="3">
    <location>
        <position position="102"/>
    </location>
    <ligand>
        <name>Zn(2+)</name>
        <dbReference type="ChEBI" id="CHEBI:29105"/>
    </ligand>
</feature>
<proteinExistence type="predicted"/>
<sequence>MGFAFAAGTTDEPGAFDFTQGDDKSTICINHGNPFWRMVRNVLKPPHRKQMECHYPKPILLDTGEMTKPYEWAVSSLELLSHFEIMTNGVMFNIAFLSFLSEFTTMAGRRLRDAVKRHLKSSGNKEMSGEIHIVIAGLANGYSQYVTTFEEYQAQIYEGASTLFGPHIQEFKKLSKSLNPGSRTVIQPGPQPPDLLDKQVSFLTPVVVDTTHVGDSFGDVISDVPKNLSLK</sequence>
<keyword evidence="3" id="KW-0479">Metal-binding</keyword>
<dbReference type="InterPro" id="IPR006823">
    <property type="entry name" value="Ceramidase_alk"/>
</dbReference>
<evidence type="ECO:0000256" key="1">
    <source>
        <dbReference type="ARBA" id="ARBA00011891"/>
    </source>
</evidence>
<accession>A0A3P6EPM4</accession>
<dbReference type="PANTHER" id="PTHR12670">
    <property type="entry name" value="CERAMIDASE"/>
    <property type="match status" value="1"/>
</dbReference>
<dbReference type="GO" id="GO:0046514">
    <property type="term" value="P:ceramide catabolic process"/>
    <property type="evidence" value="ECO:0007669"/>
    <property type="project" value="InterPro"/>
</dbReference>
<gene>
    <name evidence="6" type="ORF">BOLC5T29315H</name>
</gene>
<dbReference type="GO" id="GO:0042759">
    <property type="term" value="P:long-chain fatty acid biosynthetic process"/>
    <property type="evidence" value="ECO:0007669"/>
    <property type="project" value="TreeGrafter"/>
</dbReference>
<dbReference type="PANTHER" id="PTHR12670:SF1">
    <property type="entry name" value="NEUTRAL CERAMIDASE"/>
    <property type="match status" value="1"/>
</dbReference>
<feature type="domain" description="Neutral/alkaline non-lysosomal ceramidase N-terminal" evidence="4">
    <location>
        <begin position="1"/>
        <end position="168"/>
    </location>
</feature>
<name>A0A3P6EPM4_BRAOL</name>